<keyword evidence="2" id="KW-0560">Oxidoreductase</keyword>
<gene>
    <name evidence="4" type="ORF">SAMN06893096_106122</name>
</gene>
<dbReference type="Proteomes" id="UP000198373">
    <property type="component" value="Unassembled WGS sequence"/>
</dbReference>
<dbReference type="OrthoDB" id="3237043at2"/>
<dbReference type="InterPro" id="IPR002347">
    <property type="entry name" value="SDR_fam"/>
</dbReference>
<dbReference type="Pfam" id="PF00106">
    <property type="entry name" value="adh_short"/>
    <property type="match status" value="1"/>
</dbReference>
<accession>A0A239GCX0</accession>
<evidence type="ECO:0000256" key="3">
    <source>
        <dbReference type="SAM" id="MobiDB-lite"/>
    </source>
</evidence>
<comment type="similarity">
    <text evidence="1">Belongs to the short-chain dehydrogenases/reductases (SDR) family.</text>
</comment>
<dbReference type="SUPFAM" id="SSF51735">
    <property type="entry name" value="NAD(P)-binding Rossmann-fold domains"/>
    <property type="match status" value="1"/>
</dbReference>
<dbReference type="PANTHER" id="PTHR24320">
    <property type="entry name" value="RETINOL DEHYDROGENASE"/>
    <property type="match status" value="1"/>
</dbReference>
<feature type="region of interest" description="Disordered" evidence="3">
    <location>
        <begin position="153"/>
        <end position="186"/>
    </location>
</feature>
<protein>
    <submittedName>
        <fullName evidence="4">Short chain dehydrogenase</fullName>
    </submittedName>
</protein>
<name>A0A239GCX0_9ACTN</name>
<dbReference type="InterPro" id="IPR036291">
    <property type="entry name" value="NAD(P)-bd_dom_sf"/>
</dbReference>
<dbReference type="GO" id="GO:0016491">
    <property type="term" value="F:oxidoreductase activity"/>
    <property type="evidence" value="ECO:0007669"/>
    <property type="project" value="UniProtKB-KW"/>
</dbReference>
<evidence type="ECO:0000256" key="1">
    <source>
        <dbReference type="ARBA" id="ARBA00006484"/>
    </source>
</evidence>
<dbReference type="EMBL" id="FZOO01000006">
    <property type="protein sequence ID" value="SNS66638.1"/>
    <property type="molecule type" value="Genomic_DNA"/>
</dbReference>
<organism evidence="4 5">
    <name type="scientific">Geodermatophilus pulveris</name>
    <dbReference type="NCBI Taxonomy" id="1564159"/>
    <lineage>
        <taxon>Bacteria</taxon>
        <taxon>Bacillati</taxon>
        <taxon>Actinomycetota</taxon>
        <taxon>Actinomycetes</taxon>
        <taxon>Geodermatophilales</taxon>
        <taxon>Geodermatophilaceae</taxon>
        <taxon>Geodermatophilus</taxon>
    </lineage>
</organism>
<dbReference type="AlphaFoldDB" id="A0A239GCX0"/>
<sequence length="319" mass="33071">MLGVMTVPDITGSIVVTGPTRGLGRALVPELAAAPGAPLVLLGRPGPALEAAAEAGAAADRVVTVPCDLASLAQVRAAASTVRAAVAGGDLPPVAALVSNAGLQTADRRQATVDGFELTFGVNVLAPHTLLESLRPALADGAHVVLLGSGTHHGDRSMGLVDPPRWEDPRDLARPDGPDGDPRAGSRAYATSKLAVLYQAHEWDRRHGAGRPALRVNVHDPGLMPGTGLARGRSAVEQLAWSWLLPALRVLPRVTTPRRSARALADLVLGRTHPRLRAGYVVLGEVTEPSPAAHDPARERELWQVCAELTGVPAPSAAA</sequence>
<dbReference type="PANTHER" id="PTHR24320:SF148">
    <property type="entry name" value="NAD(P)-BINDING ROSSMANN-FOLD SUPERFAMILY PROTEIN"/>
    <property type="match status" value="1"/>
</dbReference>
<reference evidence="5" key="1">
    <citation type="submission" date="2017-06" db="EMBL/GenBank/DDBJ databases">
        <authorList>
            <person name="Varghese N."/>
            <person name="Submissions S."/>
        </authorList>
    </citation>
    <scope>NUCLEOTIDE SEQUENCE [LARGE SCALE GENOMIC DNA]</scope>
    <source>
        <strain evidence="5">DSM 46839</strain>
    </source>
</reference>
<dbReference type="PRINTS" id="PR00081">
    <property type="entry name" value="GDHRDH"/>
</dbReference>
<proteinExistence type="inferred from homology"/>
<evidence type="ECO:0000313" key="5">
    <source>
        <dbReference type="Proteomes" id="UP000198373"/>
    </source>
</evidence>
<evidence type="ECO:0000256" key="2">
    <source>
        <dbReference type="ARBA" id="ARBA00023002"/>
    </source>
</evidence>
<evidence type="ECO:0000313" key="4">
    <source>
        <dbReference type="EMBL" id="SNS66638.1"/>
    </source>
</evidence>
<dbReference type="Gene3D" id="3.40.50.720">
    <property type="entry name" value="NAD(P)-binding Rossmann-like Domain"/>
    <property type="match status" value="1"/>
</dbReference>
<feature type="compositionally biased region" description="Basic and acidic residues" evidence="3">
    <location>
        <begin position="164"/>
        <end position="184"/>
    </location>
</feature>
<keyword evidence="5" id="KW-1185">Reference proteome</keyword>